<dbReference type="Proteomes" id="UP000054561">
    <property type="component" value="Unassembled WGS sequence"/>
</dbReference>
<dbReference type="AlphaFoldDB" id="A0A0D9QRA6"/>
<dbReference type="VEuPathDB" id="PlasmoDB:AK88_00931"/>
<dbReference type="EMBL" id="KQ001651">
    <property type="protein sequence ID" value="KJP89488.1"/>
    <property type="molecule type" value="Genomic_DNA"/>
</dbReference>
<protein>
    <submittedName>
        <fullName evidence="1">Uncharacterized protein</fullName>
    </submittedName>
</protein>
<evidence type="ECO:0000313" key="1">
    <source>
        <dbReference type="EMBL" id="KJP89488.1"/>
    </source>
</evidence>
<dbReference type="GeneID" id="24266245"/>
<dbReference type="RefSeq" id="XP_012333998.1">
    <property type="nucleotide sequence ID" value="XM_012478575.1"/>
</dbReference>
<evidence type="ECO:0000313" key="2">
    <source>
        <dbReference type="Proteomes" id="UP000054561"/>
    </source>
</evidence>
<keyword evidence="2" id="KW-1185">Reference proteome</keyword>
<gene>
    <name evidence="1" type="ORF">AK88_00931</name>
</gene>
<accession>A0A0D9QRA6</accession>
<proteinExistence type="predicted"/>
<organism evidence="1 2">
    <name type="scientific">Plasmodium fragile</name>
    <dbReference type="NCBI Taxonomy" id="5857"/>
    <lineage>
        <taxon>Eukaryota</taxon>
        <taxon>Sar</taxon>
        <taxon>Alveolata</taxon>
        <taxon>Apicomplexa</taxon>
        <taxon>Aconoidasida</taxon>
        <taxon>Haemosporida</taxon>
        <taxon>Plasmodiidae</taxon>
        <taxon>Plasmodium</taxon>
        <taxon>Plasmodium (Plasmodium)</taxon>
    </lineage>
</organism>
<reference evidence="1 2" key="1">
    <citation type="submission" date="2014-03" db="EMBL/GenBank/DDBJ databases">
        <title>The Genome Sequence of Plasmodium fragile nilgiri.</title>
        <authorList>
            <consortium name="The Broad Institute Genomics Platform"/>
            <consortium name="The Broad Institute Genome Sequencing Center for Infectious Disease"/>
            <person name="Neafsey D."/>
            <person name="Duraisingh M."/>
            <person name="Young S.K."/>
            <person name="Zeng Q."/>
            <person name="Gargeya S."/>
            <person name="Abouelleil A."/>
            <person name="Alvarado L."/>
            <person name="Chapman S.B."/>
            <person name="Gainer-Dewar J."/>
            <person name="Goldberg J."/>
            <person name="Griggs A."/>
            <person name="Gujja S."/>
            <person name="Hansen M."/>
            <person name="Howarth C."/>
            <person name="Imamovic A."/>
            <person name="Larimer J."/>
            <person name="Pearson M."/>
            <person name="Poon T.W."/>
            <person name="Priest M."/>
            <person name="Roberts A."/>
            <person name="Saif S."/>
            <person name="Shea T."/>
            <person name="Sykes S."/>
            <person name="Wortman J."/>
            <person name="Nusbaum C."/>
            <person name="Birren B."/>
        </authorList>
    </citation>
    <scope>NUCLEOTIDE SEQUENCE [LARGE SCALE GENOMIC DNA]</scope>
    <source>
        <strain evidence="2">nilgiri</strain>
    </source>
</reference>
<dbReference type="OrthoDB" id="385684at2759"/>
<name>A0A0D9QRA6_PLAFR</name>
<sequence>MKEEESLWLLNAMMQMLNSAKERVTKDHARVRNYVENIKKGVSDLKKLDDIHRSANIFNKVMNSINEIKDTTYIYDRNDADNIYENMIKVANYFLNDNVKIESKEKLNGAALSESESAIVSYIYGKIRDARKIVEMIEEESTGIHDKQIEGERLSTEANHIYRVAKVNNELNNKKDEAKLKLISVLAEIEKTLHKLKSVNKIKCHYDNYNNILEYNEEHEHFKKISSIYEFKKAQIGKEADINEMKTDVNKYQDRLAILDKNGESFKERSLDISAAQMYKTDVEDIINKLNSIGNNINGINSTLDELLKIGNKCQLQQTFLISSSLNYKIANCLINITKQK</sequence>